<comment type="caution">
    <text evidence="2">The sequence shown here is derived from an EMBL/GenBank/DDBJ whole genome shotgun (WGS) entry which is preliminary data.</text>
</comment>
<keyword evidence="1" id="KW-0732">Signal</keyword>
<proteinExistence type="predicted"/>
<sequence length="487" mass="54423">MRLGILLFTPILLLAGVTLHAQEAVNAPEPAAAADSAANAELKAQLKAELLSEIRAELSSEVKTAVSKEADKPSRLTVGGYGEAVMTRNFFSDNYLRYISPDKYKNDKSHGRFDLPHVVIYLGYDFGRGWSMGTEIEFEHGGTESAFETEFEEGGEYESEIERGGEVALEQFWLQKSFSPAFNLRLGHMIVPVGGTNQHHMPTEFFGVYRPEGENTILPCTWHETGISLWGRAGDWRYEVMFLPGLDSDRFGDNGWVSGGAGSPYEFKIANAYAGAFRIDNYSVPGLRLSLSGYAGNSFSNTLSANRTGADRYKDVKGTVMIGAFDFLYDAHNWIVRGNFDYGHLTNSDKISQFNRDMPNASPSPKQYVGSDAIATGVEAGYDIFSQIRKLKERGHRFYVFGRYEFYDSMFDTAKSVIRQDWCGRQRVAVGFNYYPIKNIVIKAEYGIGLLRSYDYTDSATGETRTGRFNNEPSLSLGIAYSGFFRR</sequence>
<dbReference type="SUPFAM" id="SSF56935">
    <property type="entry name" value="Porins"/>
    <property type="match status" value="1"/>
</dbReference>
<dbReference type="Proteomes" id="UP000322940">
    <property type="component" value="Unassembled WGS sequence"/>
</dbReference>
<dbReference type="InterPro" id="IPR023614">
    <property type="entry name" value="Porin_dom_sf"/>
</dbReference>
<feature type="signal peptide" evidence="1">
    <location>
        <begin position="1"/>
        <end position="21"/>
    </location>
</feature>
<evidence type="ECO:0000313" key="2">
    <source>
        <dbReference type="EMBL" id="KAA2379966.1"/>
    </source>
</evidence>
<dbReference type="Gene3D" id="2.40.160.10">
    <property type="entry name" value="Porin"/>
    <property type="match status" value="1"/>
</dbReference>
<protein>
    <recommendedName>
        <fullName evidence="4">Porin</fullName>
    </recommendedName>
</protein>
<gene>
    <name evidence="2" type="ORF">F2Y10_04295</name>
</gene>
<reference evidence="2 3" key="1">
    <citation type="journal article" date="2019" name="Nat. Med.">
        <title>A library of human gut bacterial isolates paired with longitudinal multiomics data enables mechanistic microbiome research.</title>
        <authorList>
            <person name="Poyet M."/>
            <person name="Groussin M."/>
            <person name="Gibbons S.M."/>
            <person name="Avila-Pacheco J."/>
            <person name="Jiang X."/>
            <person name="Kearney S.M."/>
            <person name="Perrotta A.R."/>
            <person name="Berdy B."/>
            <person name="Zhao S."/>
            <person name="Lieberman T.D."/>
            <person name="Swanson P.K."/>
            <person name="Smith M."/>
            <person name="Roesemann S."/>
            <person name="Alexander J.E."/>
            <person name="Rich S.A."/>
            <person name="Livny J."/>
            <person name="Vlamakis H."/>
            <person name="Clish C."/>
            <person name="Bullock K."/>
            <person name="Deik A."/>
            <person name="Scott J."/>
            <person name="Pierce K.A."/>
            <person name="Xavier R.J."/>
            <person name="Alm E.J."/>
        </authorList>
    </citation>
    <scope>NUCLEOTIDE SEQUENCE [LARGE SCALE GENOMIC DNA]</scope>
    <source>
        <strain evidence="2 3">BIOML-A266</strain>
    </source>
</reference>
<organism evidence="2 3">
    <name type="scientific">Alistipes onderdonkii</name>
    <dbReference type="NCBI Taxonomy" id="328813"/>
    <lineage>
        <taxon>Bacteria</taxon>
        <taxon>Pseudomonadati</taxon>
        <taxon>Bacteroidota</taxon>
        <taxon>Bacteroidia</taxon>
        <taxon>Bacteroidales</taxon>
        <taxon>Rikenellaceae</taxon>
        <taxon>Alistipes</taxon>
    </lineage>
</organism>
<accession>A0A5B3H2I6</accession>
<evidence type="ECO:0008006" key="4">
    <source>
        <dbReference type="Google" id="ProtNLM"/>
    </source>
</evidence>
<dbReference type="RefSeq" id="WP_026318429.1">
    <property type="nucleotide sequence ID" value="NZ_AP025562.1"/>
</dbReference>
<feature type="chain" id="PRO_5024454765" description="Porin" evidence="1">
    <location>
        <begin position="22"/>
        <end position="487"/>
    </location>
</feature>
<evidence type="ECO:0000256" key="1">
    <source>
        <dbReference type="SAM" id="SignalP"/>
    </source>
</evidence>
<dbReference type="EMBL" id="VVXH01000003">
    <property type="protein sequence ID" value="KAA2379966.1"/>
    <property type="molecule type" value="Genomic_DNA"/>
</dbReference>
<name>A0A5B3H2I6_9BACT</name>
<evidence type="ECO:0000313" key="3">
    <source>
        <dbReference type="Proteomes" id="UP000322940"/>
    </source>
</evidence>
<dbReference type="AlphaFoldDB" id="A0A5B3H2I6"/>